<dbReference type="Pfam" id="PF01899">
    <property type="entry name" value="MNHE"/>
    <property type="match status" value="1"/>
</dbReference>
<keyword evidence="4 7" id="KW-0812">Transmembrane</keyword>
<dbReference type="PATRIC" id="fig|1408189.4.peg.2209"/>
<keyword evidence="9" id="KW-1185">Reference proteome</keyword>
<keyword evidence="3" id="KW-1003">Cell membrane</keyword>
<evidence type="ECO:0000256" key="1">
    <source>
        <dbReference type="ARBA" id="ARBA00004651"/>
    </source>
</evidence>
<evidence type="ECO:0000256" key="5">
    <source>
        <dbReference type="ARBA" id="ARBA00022989"/>
    </source>
</evidence>
<evidence type="ECO:0000313" key="9">
    <source>
        <dbReference type="Proteomes" id="UP000058446"/>
    </source>
</evidence>
<dbReference type="PANTHER" id="PTHR34584">
    <property type="entry name" value="NA(+)/H(+) ANTIPORTER SUBUNIT E1"/>
    <property type="match status" value="1"/>
</dbReference>
<evidence type="ECO:0000256" key="6">
    <source>
        <dbReference type="ARBA" id="ARBA00023136"/>
    </source>
</evidence>
<organism evidence="8 9">
    <name type="scientific">Corynebacterium lactis RW2-5</name>
    <dbReference type="NCBI Taxonomy" id="1408189"/>
    <lineage>
        <taxon>Bacteria</taxon>
        <taxon>Bacillati</taxon>
        <taxon>Actinomycetota</taxon>
        <taxon>Actinomycetes</taxon>
        <taxon>Mycobacteriales</taxon>
        <taxon>Corynebacteriaceae</taxon>
        <taxon>Corynebacterium</taxon>
    </lineage>
</organism>
<dbReference type="KEGG" id="clw:CLAC_10970"/>
<dbReference type="GO" id="GO:0008324">
    <property type="term" value="F:monoatomic cation transmembrane transporter activity"/>
    <property type="evidence" value="ECO:0007669"/>
    <property type="project" value="InterPro"/>
</dbReference>
<dbReference type="InterPro" id="IPR002758">
    <property type="entry name" value="Cation_antiport_E"/>
</dbReference>
<comment type="subcellular location">
    <subcellularLocation>
        <location evidence="1">Cell membrane</location>
        <topology evidence="1">Multi-pass membrane protein</topology>
    </subcellularLocation>
</comment>
<feature type="transmembrane region" description="Helical" evidence="7">
    <location>
        <begin position="43"/>
        <end position="62"/>
    </location>
</feature>
<evidence type="ECO:0000256" key="3">
    <source>
        <dbReference type="ARBA" id="ARBA00022475"/>
    </source>
</evidence>
<feature type="transmembrane region" description="Helical" evidence="7">
    <location>
        <begin position="20"/>
        <end position="37"/>
    </location>
</feature>
<evidence type="ECO:0000256" key="7">
    <source>
        <dbReference type="SAM" id="Phobius"/>
    </source>
</evidence>
<accession>A0A0K2H2D4</accession>
<protein>
    <submittedName>
        <fullName evidence="8">Cation:proton antiporter</fullName>
    </submittedName>
</protein>
<dbReference type="Proteomes" id="UP000058446">
    <property type="component" value="Chromosome"/>
</dbReference>
<evidence type="ECO:0000256" key="4">
    <source>
        <dbReference type="ARBA" id="ARBA00022692"/>
    </source>
</evidence>
<dbReference type="NCBIfam" id="NF006521">
    <property type="entry name" value="PRK08965.1-5"/>
    <property type="match status" value="1"/>
</dbReference>
<dbReference type="OrthoDB" id="3556991at2"/>
<dbReference type="STRING" id="1408189.CLAC_10970"/>
<keyword evidence="5 7" id="KW-1133">Transmembrane helix</keyword>
<dbReference type="EMBL" id="CP006841">
    <property type="protein sequence ID" value="ALA68108.1"/>
    <property type="molecule type" value="Genomic_DNA"/>
</dbReference>
<comment type="similarity">
    <text evidence="2">Belongs to the CPA3 antiporters (TC 2.A.63) subunit E family.</text>
</comment>
<gene>
    <name evidence="8" type="ORF">CLAC_10970</name>
</gene>
<feature type="transmembrane region" description="Helical" evidence="7">
    <location>
        <begin position="74"/>
        <end position="98"/>
    </location>
</feature>
<dbReference type="PANTHER" id="PTHR34584:SF1">
    <property type="entry name" value="NA(+)_H(+) ANTIPORTER SUBUNIT E1"/>
    <property type="match status" value="1"/>
</dbReference>
<keyword evidence="6 7" id="KW-0472">Membrane</keyword>
<dbReference type="GO" id="GO:0005886">
    <property type="term" value="C:plasma membrane"/>
    <property type="evidence" value="ECO:0007669"/>
    <property type="project" value="UniProtKB-SubCell"/>
</dbReference>
<name>A0A0K2H2D4_9CORY</name>
<evidence type="ECO:0000256" key="2">
    <source>
        <dbReference type="ARBA" id="ARBA00006228"/>
    </source>
</evidence>
<reference evidence="8 9" key="1">
    <citation type="submission" date="2013-10" db="EMBL/GenBank/DDBJ databases">
        <title>Complete genome sequence of Corynebacterium lactis DSM 45799(T), isolated from raw cow milk.</title>
        <authorList>
            <person name="Ruckert C."/>
            <person name="Albersmeier A."/>
            <person name="Lipski A."/>
            <person name="Kalinowski J."/>
        </authorList>
    </citation>
    <scope>NUCLEOTIDE SEQUENCE [LARGE SCALE GENOMIC DNA]</scope>
    <source>
        <strain evidence="8 9">RW2-5</strain>
    </source>
</reference>
<evidence type="ECO:0000313" key="8">
    <source>
        <dbReference type="EMBL" id="ALA68108.1"/>
    </source>
</evidence>
<sequence>MSKTQSNHDNSVSWKKPPRISLVMFLLLMVMWVFLWGEVSVGNIVSGVLVIGLLTLAVPLPLPPVSEMELNISGLIRLFGSWAIDFLVASVEVAWIAIRRANPPPAAIIEVPMRVRGDITLATAMALINLQPGGIIVDVDKRKKTLTMHILDASSTCKVDKQIAQLTRLERRVLRAFENRDVADVEAPNASAAPAEAKEGHAQ</sequence>
<dbReference type="AlphaFoldDB" id="A0A0K2H2D4"/>
<proteinExistence type="inferred from homology"/>
<dbReference type="RefSeq" id="WP_053412915.1">
    <property type="nucleotide sequence ID" value="NZ_CP006841.1"/>
</dbReference>